<evidence type="ECO:0000313" key="3">
    <source>
        <dbReference type="Proteomes" id="UP001153076"/>
    </source>
</evidence>
<keyword evidence="3" id="KW-1185">Reference proteome</keyword>
<evidence type="ECO:0000313" key="2">
    <source>
        <dbReference type="EMBL" id="KAJ8440912.1"/>
    </source>
</evidence>
<dbReference type="EMBL" id="JAKOGI010000182">
    <property type="protein sequence ID" value="KAJ8440912.1"/>
    <property type="molecule type" value="Genomic_DNA"/>
</dbReference>
<comment type="caution">
    <text evidence="2">The sequence shown here is derived from an EMBL/GenBank/DDBJ whole genome shotgun (WGS) entry which is preliminary data.</text>
</comment>
<reference evidence="2" key="1">
    <citation type="submission" date="2022-04" db="EMBL/GenBank/DDBJ databases">
        <title>Carnegiea gigantea Genome sequencing and assembly v2.</title>
        <authorList>
            <person name="Copetti D."/>
            <person name="Sanderson M.J."/>
            <person name="Burquez A."/>
            <person name="Wojciechowski M.F."/>
        </authorList>
    </citation>
    <scope>NUCLEOTIDE SEQUENCE</scope>
    <source>
        <strain evidence="2">SGP5-SGP5p</strain>
        <tissue evidence="2">Aerial part</tissue>
    </source>
</reference>
<evidence type="ECO:0000256" key="1">
    <source>
        <dbReference type="SAM" id="MobiDB-lite"/>
    </source>
</evidence>
<accession>A0A9Q1KDP1</accession>
<feature type="compositionally biased region" description="Polar residues" evidence="1">
    <location>
        <begin position="25"/>
        <end position="37"/>
    </location>
</feature>
<dbReference type="AlphaFoldDB" id="A0A9Q1KDP1"/>
<proteinExistence type="predicted"/>
<dbReference type="Proteomes" id="UP001153076">
    <property type="component" value="Unassembled WGS sequence"/>
</dbReference>
<gene>
    <name evidence="2" type="ORF">Cgig2_022768</name>
</gene>
<feature type="region of interest" description="Disordered" evidence="1">
    <location>
        <begin position="1"/>
        <end position="45"/>
    </location>
</feature>
<feature type="compositionally biased region" description="Acidic residues" evidence="1">
    <location>
        <begin position="8"/>
        <end position="21"/>
    </location>
</feature>
<name>A0A9Q1KDP1_9CARY</name>
<protein>
    <submittedName>
        <fullName evidence="2">Uncharacterized protein</fullName>
    </submittedName>
</protein>
<organism evidence="2 3">
    <name type="scientific">Carnegiea gigantea</name>
    <dbReference type="NCBI Taxonomy" id="171969"/>
    <lineage>
        <taxon>Eukaryota</taxon>
        <taxon>Viridiplantae</taxon>
        <taxon>Streptophyta</taxon>
        <taxon>Embryophyta</taxon>
        <taxon>Tracheophyta</taxon>
        <taxon>Spermatophyta</taxon>
        <taxon>Magnoliopsida</taxon>
        <taxon>eudicotyledons</taxon>
        <taxon>Gunneridae</taxon>
        <taxon>Pentapetalae</taxon>
        <taxon>Caryophyllales</taxon>
        <taxon>Cactineae</taxon>
        <taxon>Cactaceae</taxon>
        <taxon>Cactoideae</taxon>
        <taxon>Echinocereeae</taxon>
        <taxon>Carnegiea</taxon>
    </lineage>
</organism>
<sequence length="178" mass="19395">MGSNYDDVPIDVDSNGEEIAEVDSRQAQRPTTAQTGSYKPHAAIGSPARPLFSSFSYQQGGHASRETLNVLTNAKAIQALASYNGTMQTSWEERLMHAKPTSKNIPDHNKYNSGIKPELLLDVENVKDVANHSNGPMIESPSKLVEEVIQSFQSHHSTPQTILSDSFLGCTSLGQKVQ</sequence>